<name>A0A1L9UKY5_ASPBC</name>
<dbReference type="InterPro" id="IPR036291">
    <property type="entry name" value="NAD(P)-bd_dom_sf"/>
</dbReference>
<dbReference type="OMA" id="CPSKYRI"/>
<evidence type="ECO:0000256" key="5">
    <source>
        <dbReference type="ARBA" id="ARBA00049233"/>
    </source>
</evidence>
<evidence type="ECO:0000259" key="7">
    <source>
        <dbReference type="Pfam" id="PF22725"/>
    </source>
</evidence>
<evidence type="ECO:0000313" key="9">
    <source>
        <dbReference type="Proteomes" id="UP000184499"/>
    </source>
</evidence>
<dbReference type="Gene3D" id="3.40.50.720">
    <property type="entry name" value="NAD(P)-binding Rossmann-like Domain"/>
    <property type="match status" value="1"/>
</dbReference>
<proteinExistence type="inferred from homology"/>
<dbReference type="GO" id="GO:0000166">
    <property type="term" value="F:nucleotide binding"/>
    <property type="evidence" value="ECO:0007669"/>
    <property type="project" value="InterPro"/>
</dbReference>
<dbReference type="GeneID" id="93581099"/>
<dbReference type="EMBL" id="KV878684">
    <property type="protein sequence ID" value="OJJ72256.1"/>
    <property type="molecule type" value="Genomic_DNA"/>
</dbReference>
<comment type="catalytic activity">
    <reaction evidence="5">
        <text>D-xylose + NADP(+) = D-xylono-1,5-lactone + NADPH + H(+)</text>
        <dbReference type="Rhea" id="RHEA:22000"/>
        <dbReference type="ChEBI" id="CHEBI:15378"/>
        <dbReference type="ChEBI" id="CHEBI:15867"/>
        <dbReference type="ChEBI" id="CHEBI:53455"/>
        <dbReference type="ChEBI" id="CHEBI:57783"/>
        <dbReference type="ChEBI" id="CHEBI:58349"/>
        <dbReference type="EC" id="1.1.1.179"/>
    </reaction>
</comment>
<dbReference type="OrthoDB" id="2129491at2759"/>
<comment type="similarity">
    <text evidence="1">Belongs to the Gfo/Idh/MocA family.</text>
</comment>
<dbReference type="InterPro" id="IPR050984">
    <property type="entry name" value="Gfo/Idh/MocA_domain"/>
</dbReference>
<dbReference type="EC" id="1.1.1.179" evidence="3"/>
<dbReference type="InterPro" id="IPR000683">
    <property type="entry name" value="Gfo/Idh/MocA-like_OxRdtase_N"/>
</dbReference>
<gene>
    <name evidence="8" type="ORF">ASPBRDRAFT_65896</name>
</gene>
<dbReference type="PANTHER" id="PTHR22604">
    <property type="entry name" value="OXIDOREDUCTASES"/>
    <property type="match status" value="1"/>
</dbReference>
<dbReference type="Pfam" id="PF22725">
    <property type="entry name" value="GFO_IDH_MocA_C3"/>
    <property type="match status" value="1"/>
</dbReference>
<dbReference type="InterPro" id="IPR055170">
    <property type="entry name" value="GFO_IDH_MocA-like_dom"/>
</dbReference>
<dbReference type="SUPFAM" id="SSF51735">
    <property type="entry name" value="NAD(P)-binding Rossmann-fold domains"/>
    <property type="match status" value="1"/>
</dbReference>
<dbReference type="RefSeq" id="XP_067479504.1">
    <property type="nucleotide sequence ID" value="XM_067628611.1"/>
</dbReference>
<evidence type="ECO:0000259" key="6">
    <source>
        <dbReference type="Pfam" id="PF01408"/>
    </source>
</evidence>
<accession>A0A1L9UKY5</accession>
<reference evidence="9" key="1">
    <citation type="journal article" date="2017" name="Genome Biol.">
        <title>Comparative genomics reveals high biological diversity and specific adaptations in the industrially and medically important fungal genus Aspergillus.</title>
        <authorList>
            <person name="de Vries R.P."/>
            <person name="Riley R."/>
            <person name="Wiebenga A."/>
            <person name="Aguilar-Osorio G."/>
            <person name="Amillis S."/>
            <person name="Uchima C.A."/>
            <person name="Anderluh G."/>
            <person name="Asadollahi M."/>
            <person name="Askin M."/>
            <person name="Barry K."/>
            <person name="Battaglia E."/>
            <person name="Bayram O."/>
            <person name="Benocci T."/>
            <person name="Braus-Stromeyer S.A."/>
            <person name="Caldana C."/>
            <person name="Canovas D."/>
            <person name="Cerqueira G.C."/>
            <person name="Chen F."/>
            <person name="Chen W."/>
            <person name="Choi C."/>
            <person name="Clum A."/>
            <person name="Dos Santos R.A."/>
            <person name="Damasio A.R."/>
            <person name="Diallinas G."/>
            <person name="Emri T."/>
            <person name="Fekete E."/>
            <person name="Flipphi M."/>
            <person name="Freyberg S."/>
            <person name="Gallo A."/>
            <person name="Gournas C."/>
            <person name="Habgood R."/>
            <person name="Hainaut M."/>
            <person name="Harispe M.L."/>
            <person name="Henrissat B."/>
            <person name="Hilden K.S."/>
            <person name="Hope R."/>
            <person name="Hossain A."/>
            <person name="Karabika E."/>
            <person name="Karaffa L."/>
            <person name="Karanyi Z."/>
            <person name="Krasevec N."/>
            <person name="Kuo A."/>
            <person name="Kusch H."/>
            <person name="LaButti K."/>
            <person name="Lagendijk E.L."/>
            <person name="Lapidus A."/>
            <person name="Levasseur A."/>
            <person name="Lindquist E."/>
            <person name="Lipzen A."/>
            <person name="Logrieco A.F."/>
            <person name="MacCabe A."/>
            <person name="Maekelae M.R."/>
            <person name="Malavazi I."/>
            <person name="Melin P."/>
            <person name="Meyer V."/>
            <person name="Mielnichuk N."/>
            <person name="Miskei M."/>
            <person name="Molnar A.P."/>
            <person name="Mule G."/>
            <person name="Ngan C.Y."/>
            <person name="Orejas M."/>
            <person name="Orosz E."/>
            <person name="Ouedraogo J.P."/>
            <person name="Overkamp K.M."/>
            <person name="Park H.-S."/>
            <person name="Perrone G."/>
            <person name="Piumi F."/>
            <person name="Punt P.J."/>
            <person name="Ram A.F."/>
            <person name="Ramon A."/>
            <person name="Rauscher S."/>
            <person name="Record E."/>
            <person name="Riano-Pachon D.M."/>
            <person name="Robert V."/>
            <person name="Roehrig J."/>
            <person name="Ruller R."/>
            <person name="Salamov A."/>
            <person name="Salih N.S."/>
            <person name="Samson R.A."/>
            <person name="Sandor E."/>
            <person name="Sanguinetti M."/>
            <person name="Schuetze T."/>
            <person name="Sepcic K."/>
            <person name="Shelest E."/>
            <person name="Sherlock G."/>
            <person name="Sophianopoulou V."/>
            <person name="Squina F.M."/>
            <person name="Sun H."/>
            <person name="Susca A."/>
            <person name="Todd R.B."/>
            <person name="Tsang A."/>
            <person name="Unkles S.E."/>
            <person name="van de Wiele N."/>
            <person name="van Rossen-Uffink D."/>
            <person name="Oliveira J.V."/>
            <person name="Vesth T.C."/>
            <person name="Visser J."/>
            <person name="Yu J.-H."/>
            <person name="Zhou M."/>
            <person name="Andersen M.R."/>
            <person name="Archer D.B."/>
            <person name="Baker S.E."/>
            <person name="Benoit I."/>
            <person name="Brakhage A.A."/>
            <person name="Braus G.H."/>
            <person name="Fischer R."/>
            <person name="Frisvad J.C."/>
            <person name="Goldman G.H."/>
            <person name="Houbraken J."/>
            <person name="Oakley B."/>
            <person name="Pocsi I."/>
            <person name="Scazzocchio C."/>
            <person name="Seiboth B."/>
            <person name="vanKuyk P.A."/>
            <person name="Wortman J."/>
            <person name="Dyer P.S."/>
            <person name="Grigoriev I.V."/>
        </authorList>
    </citation>
    <scope>NUCLEOTIDE SEQUENCE [LARGE SCALE GENOMIC DNA]</scope>
    <source>
        <strain evidence="9">CBS 101740 / IMI 381727 / IBT 21946</strain>
    </source>
</reference>
<protein>
    <recommendedName>
        <fullName evidence="3">D-xylose 1-dehydrogenase (NADP(+), D-xylono-1,5-lactone-forming)</fullName>
        <ecNumber evidence="3">1.1.1.179</ecNumber>
    </recommendedName>
    <alternativeName>
        <fullName evidence="4">D-xylose-NADP dehydrogenase</fullName>
    </alternativeName>
</protein>
<dbReference type="SUPFAM" id="SSF55347">
    <property type="entry name" value="Glyceraldehyde-3-phosphate dehydrogenase-like, C-terminal domain"/>
    <property type="match status" value="1"/>
</dbReference>
<evidence type="ECO:0000313" key="8">
    <source>
        <dbReference type="EMBL" id="OJJ72256.1"/>
    </source>
</evidence>
<evidence type="ECO:0000256" key="1">
    <source>
        <dbReference type="ARBA" id="ARBA00010928"/>
    </source>
</evidence>
<feature type="domain" description="GFO/IDH/MocA-like oxidoreductase" evidence="7">
    <location>
        <begin position="170"/>
        <end position="304"/>
    </location>
</feature>
<dbReference type="AlphaFoldDB" id="A0A1L9UKY5"/>
<dbReference type="VEuPathDB" id="FungiDB:ASPBRDRAFT_65896"/>
<sequence length="407" mass="44205">MSAQAAPASFCLRWGILATGTIAESNIHGMYCCSSIRLIRNIAFAKDLLIDPASRGVTDVSHLLVAVASSRSTEIASSFINQIGAPPSCLAYGSYDALVADSRVDAVYVASPHSHHFQNAMLALQAGKHVLCEKPLTVTARQASRLVETARERGCFLMEGMWTRFLPITAKIRQEIQDGAIGPVVRVFADNSIGTDALVELKDSYLTKRELAGGALLDLAVYPIHWIFQALAPMRVTKPSTVLSATTPLLSAGVDESTTILMTFSAQSSSLVSVQAIASASLRATGDPDGHTPVVRIQGDKGEIQVYGRPWCPSKYRIIKREQRFGMIGEAEEFEYRIPGGGHGLCFEADEVARCVRDGRLESAEMPWKESLAVMKILDAVRRAHGLSFSDIVEADEYPVLMPAKMY</sequence>
<dbReference type="STRING" id="767769.A0A1L9UKY5"/>
<dbReference type="Proteomes" id="UP000184499">
    <property type="component" value="Unassembled WGS sequence"/>
</dbReference>
<dbReference type="PANTHER" id="PTHR22604:SF115">
    <property type="entry name" value="DIHYDRODIOL DEHYDROGENASE, PUTATIVE (AFU_ORTHOLOGUE AFUA_1G07520)-RELATED"/>
    <property type="match status" value="1"/>
</dbReference>
<evidence type="ECO:0000256" key="3">
    <source>
        <dbReference type="ARBA" id="ARBA00038984"/>
    </source>
</evidence>
<dbReference type="Pfam" id="PF01408">
    <property type="entry name" value="GFO_IDH_MocA"/>
    <property type="match status" value="1"/>
</dbReference>
<keyword evidence="9" id="KW-1185">Reference proteome</keyword>
<dbReference type="Gene3D" id="3.30.360.10">
    <property type="entry name" value="Dihydrodipicolinate Reductase, domain 2"/>
    <property type="match status" value="1"/>
</dbReference>
<evidence type="ECO:0000256" key="4">
    <source>
        <dbReference type="ARBA" id="ARBA00042988"/>
    </source>
</evidence>
<evidence type="ECO:0000256" key="2">
    <source>
        <dbReference type="ARBA" id="ARBA00023002"/>
    </source>
</evidence>
<keyword evidence="2" id="KW-0560">Oxidoreductase</keyword>
<feature type="domain" description="Gfo/Idh/MocA-like oxidoreductase N-terminal" evidence="6">
    <location>
        <begin position="65"/>
        <end position="160"/>
    </location>
</feature>
<organism evidence="8 9">
    <name type="scientific">Aspergillus brasiliensis (strain CBS 101740 / IMI 381727 / IBT 21946)</name>
    <dbReference type="NCBI Taxonomy" id="767769"/>
    <lineage>
        <taxon>Eukaryota</taxon>
        <taxon>Fungi</taxon>
        <taxon>Dikarya</taxon>
        <taxon>Ascomycota</taxon>
        <taxon>Pezizomycotina</taxon>
        <taxon>Eurotiomycetes</taxon>
        <taxon>Eurotiomycetidae</taxon>
        <taxon>Eurotiales</taxon>
        <taxon>Aspergillaceae</taxon>
        <taxon>Aspergillus</taxon>
        <taxon>Aspergillus subgen. Circumdati</taxon>
    </lineage>
</organism>
<dbReference type="GO" id="GO:0047837">
    <property type="term" value="F:D-xylose 1-dehydrogenase (NADP+) activity"/>
    <property type="evidence" value="ECO:0007669"/>
    <property type="project" value="UniProtKB-EC"/>
</dbReference>